<dbReference type="RefSeq" id="WP_130480211.1">
    <property type="nucleotide sequence ID" value="NZ_SGWV01000007.1"/>
</dbReference>
<feature type="transmembrane region" description="Helical" evidence="6">
    <location>
        <begin position="146"/>
        <end position="165"/>
    </location>
</feature>
<gene>
    <name evidence="7" type="ORF">EV685_0286</name>
</gene>
<evidence type="ECO:0000313" key="7">
    <source>
        <dbReference type="EMBL" id="RZS58009.1"/>
    </source>
</evidence>
<organism evidence="7 8">
    <name type="scientific">Sphaerotilus mobilis</name>
    <dbReference type="NCBI Taxonomy" id="47994"/>
    <lineage>
        <taxon>Bacteria</taxon>
        <taxon>Pseudomonadati</taxon>
        <taxon>Pseudomonadota</taxon>
        <taxon>Betaproteobacteria</taxon>
        <taxon>Burkholderiales</taxon>
        <taxon>Sphaerotilaceae</taxon>
        <taxon>Sphaerotilus</taxon>
    </lineage>
</organism>
<evidence type="ECO:0000256" key="3">
    <source>
        <dbReference type="ARBA" id="ARBA00022692"/>
    </source>
</evidence>
<keyword evidence="4 6" id="KW-1133">Transmembrane helix</keyword>
<dbReference type="AlphaFoldDB" id="A0A4Q7LWA2"/>
<keyword evidence="5 6" id="KW-0472">Membrane</keyword>
<dbReference type="SUPFAM" id="SSF158442">
    <property type="entry name" value="DsbB-like"/>
    <property type="match status" value="1"/>
</dbReference>
<feature type="transmembrane region" description="Helical" evidence="6">
    <location>
        <begin position="74"/>
        <end position="93"/>
    </location>
</feature>
<dbReference type="InterPro" id="IPR003752">
    <property type="entry name" value="DiS_bond_form_DsbB/BdbC"/>
</dbReference>
<dbReference type="Proteomes" id="UP000293433">
    <property type="component" value="Unassembled WGS sequence"/>
</dbReference>
<keyword evidence="3 6" id="KW-0812">Transmembrane</keyword>
<evidence type="ECO:0000313" key="8">
    <source>
        <dbReference type="Proteomes" id="UP000293433"/>
    </source>
</evidence>
<evidence type="ECO:0000256" key="6">
    <source>
        <dbReference type="SAM" id="Phobius"/>
    </source>
</evidence>
<protein>
    <submittedName>
        <fullName evidence="7">Thiol:disulfide interchange protein DsbB</fullName>
    </submittedName>
</protein>
<dbReference type="InterPro" id="IPR023380">
    <property type="entry name" value="DsbB-like_sf"/>
</dbReference>
<dbReference type="PANTHER" id="PTHR36570:SF3">
    <property type="entry name" value="DISULFIDE BOND FORMATION PROTEIN B"/>
    <property type="match status" value="1"/>
</dbReference>
<dbReference type="GO" id="GO:0015035">
    <property type="term" value="F:protein-disulfide reductase activity"/>
    <property type="evidence" value="ECO:0007669"/>
    <property type="project" value="InterPro"/>
</dbReference>
<feature type="transmembrane region" description="Helical" evidence="6">
    <location>
        <begin position="42"/>
        <end position="62"/>
    </location>
</feature>
<dbReference type="EMBL" id="SGWV01000007">
    <property type="protein sequence ID" value="RZS58009.1"/>
    <property type="molecule type" value="Genomic_DNA"/>
</dbReference>
<proteinExistence type="predicted"/>
<dbReference type="Pfam" id="PF02600">
    <property type="entry name" value="DsbB"/>
    <property type="match status" value="1"/>
</dbReference>
<evidence type="ECO:0000256" key="5">
    <source>
        <dbReference type="ARBA" id="ARBA00023136"/>
    </source>
</evidence>
<name>A0A4Q7LWA2_9BURK</name>
<accession>A0A4Q7LWA2</accession>
<dbReference type="GO" id="GO:0005886">
    <property type="term" value="C:plasma membrane"/>
    <property type="evidence" value="ECO:0007669"/>
    <property type="project" value="UniProtKB-SubCell"/>
</dbReference>
<dbReference type="PANTHER" id="PTHR36570">
    <property type="entry name" value="DISULFIDE BOND FORMATION PROTEIN B"/>
    <property type="match status" value="1"/>
</dbReference>
<evidence type="ECO:0000256" key="1">
    <source>
        <dbReference type="ARBA" id="ARBA00004651"/>
    </source>
</evidence>
<dbReference type="OrthoDB" id="3711263at2"/>
<evidence type="ECO:0000256" key="4">
    <source>
        <dbReference type="ARBA" id="ARBA00022989"/>
    </source>
</evidence>
<evidence type="ECO:0000256" key="2">
    <source>
        <dbReference type="ARBA" id="ARBA00022475"/>
    </source>
</evidence>
<dbReference type="InterPro" id="IPR050183">
    <property type="entry name" value="DsbB"/>
</dbReference>
<keyword evidence="8" id="KW-1185">Reference proteome</keyword>
<comment type="subcellular location">
    <subcellularLocation>
        <location evidence="1">Cell membrane</location>
        <topology evidence="1">Multi-pass membrane protein</topology>
    </subcellularLocation>
</comment>
<dbReference type="Gene3D" id="1.20.1550.10">
    <property type="entry name" value="DsbB-like"/>
    <property type="match status" value="1"/>
</dbReference>
<sequence length="169" mass="17807">MDLSSSRARRLCLLAGLAAWGSVGAAYYAQHVLQMLPCPWCILQRILFLVVGAGLIALAAVPDVRDGLAALGRRVLVALTGAFALAGIAAALYQNRVASKSPSCDLTLADRVISGLGLDAQWPELFEVRASCADAAVDLFGVPFELWSLALFVALATVAGLRWSARRPG</sequence>
<dbReference type="GO" id="GO:0006457">
    <property type="term" value="P:protein folding"/>
    <property type="evidence" value="ECO:0007669"/>
    <property type="project" value="InterPro"/>
</dbReference>
<reference evidence="7 8" key="1">
    <citation type="submission" date="2019-02" db="EMBL/GenBank/DDBJ databases">
        <title>Genomic Encyclopedia of Type Strains, Phase IV (KMG-IV): sequencing the most valuable type-strain genomes for metagenomic binning, comparative biology and taxonomic classification.</title>
        <authorList>
            <person name="Goeker M."/>
        </authorList>
    </citation>
    <scope>NUCLEOTIDE SEQUENCE [LARGE SCALE GENOMIC DNA]</scope>
    <source>
        <strain evidence="7 8">DSM 10617</strain>
    </source>
</reference>
<comment type="caution">
    <text evidence="7">The sequence shown here is derived from an EMBL/GenBank/DDBJ whole genome shotgun (WGS) entry which is preliminary data.</text>
</comment>
<keyword evidence="2" id="KW-1003">Cell membrane</keyword>